<accession>A0A1A9UR43</accession>
<evidence type="ECO:0000313" key="3">
    <source>
        <dbReference type="Proteomes" id="UP000078200"/>
    </source>
</evidence>
<evidence type="ECO:0000256" key="1">
    <source>
        <dbReference type="SAM" id="MobiDB-lite"/>
    </source>
</evidence>
<evidence type="ECO:0000313" key="2">
    <source>
        <dbReference type="EnsemblMetazoa" id="GAUT012698-PA"/>
    </source>
</evidence>
<keyword evidence="3" id="KW-1185">Reference proteome</keyword>
<protein>
    <submittedName>
        <fullName evidence="2">Uncharacterized protein</fullName>
    </submittedName>
</protein>
<feature type="region of interest" description="Disordered" evidence="1">
    <location>
        <begin position="53"/>
        <end position="84"/>
    </location>
</feature>
<reference evidence="2" key="1">
    <citation type="submission" date="2020-05" db="UniProtKB">
        <authorList>
            <consortium name="EnsemblMetazoa"/>
        </authorList>
    </citation>
    <scope>IDENTIFICATION</scope>
    <source>
        <strain evidence="2">TTRI</strain>
    </source>
</reference>
<dbReference type="Proteomes" id="UP000078200">
    <property type="component" value="Unassembled WGS sequence"/>
</dbReference>
<dbReference type="EnsemblMetazoa" id="GAUT012698-RA">
    <property type="protein sequence ID" value="GAUT012698-PA"/>
    <property type="gene ID" value="GAUT012698"/>
</dbReference>
<dbReference type="AlphaFoldDB" id="A0A1A9UR43"/>
<name>A0A1A9UR43_GLOAU</name>
<organism evidence="2 3">
    <name type="scientific">Glossina austeni</name>
    <name type="common">Savannah tsetse fly</name>
    <dbReference type="NCBI Taxonomy" id="7395"/>
    <lineage>
        <taxon>Eukaryota</taxon>
        <taxon>Metazoa</taxon>
        <taxon>Ecdysozoa</taxon>
        <taxon>Arthropoda</taxon>
        <taxon>Hexapoda</taxon>
        <taxon>Insecta</taxon>
        <taxon>Pterygota</taxon>
        <taxon>Neoptera</taxon>
        <taxon>Endopterygota</taxon>
        <taxon>Diptera</taxon>
        <taxon>Brachycera</taxon>
        <taxon>Muscomorpha</taxon>
        <taxon>Hippoboscoidea</taxon>
        <taxon>Glossinidae</taxon>
        <taxon>Glossina</taxon>
    </lineage>
</organism>
<dbReference type="VEuPathDB" id="VectorBase:GAUT012698"/>
<proteinExistence type="predicted"/>
<feature type="compositionally biased region" description="Low complexity" evidence="1">
    <location>
        <begin position="59"/>
        <end position="80"/>
    </location>
</feature>
<sequence>MEKDVQAIFDCETHQDIRRRQHHHHHHHHHDCHEKHVDNIDISFVKVNFRTHNKRPPISSVNSNKNNNNNSGNKYSGKSKTPSHIAVRNPEKLCPHRRQTHLHRTPTQPHEDQLRMAEHPKDNLQDDVAPAPIQGSVTPPSNSAMRPLLLKKRDVLEGVLPLIFACVLNHEFLSKA</sequence>